<gene>
    <name evidence="11" type="primary">leuS_38</name>
    <name evidence="11" type="ORF">SDC9_135129</name>
</gene>
<dbReference type="SUPFAM" id="SSF47323">
    <property type="entry name" value="Anticodon-binding domain of a subclass of class I aminoacyl-tRNA synthetases"/>
    <property type="match status" value="1"/>
</dbReference>
<dbReference type="Pfam" id="PF08264">
    <property type="entry name" value="Anticodon_1"/>
    <property type="match status" value="1"/>
</dbReference>
<dbReference type="EMBL" id="VSSQ01035727">
    <property type="protein sequence ID" value="MPM88028.1"/>
    <property type="molecule type" value="Genomic_DNA"/>
</dbReference>
<evidence type="ECO:0000259" key="10">
    <source>
        <dbReference type="Pfam" id="PF08264"/>
    </source>
</evidence>
<dbReference type="PANTHER" id="PTHR43740:SF2">
    <property type="entry name" value="LEUCINE--TRNA LIGASE, MITOCHONDRIAL"/>
    <property type="match status" value="1"/>
</dbReference>
<keyword evidence="8" id="KW-0030">Aminoacyl-tRNA synthetase</keyword>
<proteinExistence type="inferred from homology"/>
<dbReference type="InterPro" id="IPR009080">
    <property type="entry name" value="tRNAsynth_Ia_anticodon-bd"/>
</dbReference>
<accession>A0A645DG62</accession>
<dbReference type="GO" id="GO:0005524">
    <property type="term" value="F:ATP binding"/>
    <property type="evidence" value="ECO:0007669"/>
    <property type="project" value="UniProtKB-KW"/>
</dbReference>
<keyword evidence="5" id="KW-0547">Nucleotide-binding</keyword>
<keyword evidence="7" id="KW-0648">Protein biosynthesis</keyword>
<evidence type="ECO:0000256" key="4">
    <source>
        <dbReference type="ARBA" id="ARBA00022598"/>
    </source>
</evidence>
<organism evidence="11">
    <name type="scientific">bioreactor metagenome</name>
    <dbReference type="NCBI Taxonomy" id="1076179"/>
    <lineage>
        <taxon>unclassified sequences</taxon>
        <taxon>metagenomes</taxon>
        <taxon>ecological metagenomes</taxon>
    </lineage>
</organism>
<evidence type="ECO:0000313" key="11">
    <source>
        <dbReference type="EMBL" id="MPM88028.1"/>
    </source>
</evidence>
<dbReference type="PANTHER" id="PTHR43740">
    <property type="entry name" value="LEUCYL-TRNA SYNTHETASE"/>
    <property type="match status" value="1"/>
</dbReference>
<dbReference type="CDD" id="cd07958">
    <property type="entry name" value="Anticodon_Ia_Leu_BEm"/>
    <property type="match status" value="1"/>
</dbReference>
<protein>
    <recommendedName>
        <fullName evidence="2">leucine--tRNA ligase</fullName>
        <ecNumber evidence="2">6.1.1.4</ecNumber>
    </recommendedName>
</protein>
<evidence type="ECO:0000256" key="8">
    <source>
        <dbReference type="ARBA" id="ARBA00023146"/>
    </source>
</evidence>
<dbReference type="EC" id="6.1.1.4" evidence="2"/>
<comment type="catalytic activity">
    <reaction evidence="9">
        <text>tRNA(Leu) + L-leucine + ATP = L-leucyl-tRNA(Leu) + AMP + diphosphate</text>
        <dbReference type="Rhea" id="RHEA:11688"/>
        <dbReference type="Rhea" id="RHEA-COMP:9613"/>
        <dbReference type="Rhea" id="RHEA-COMP:9622"/>
        <dbReference type="ChEBI" id="CHEBI:30616"/>
        <dbReference type="ChEBI" id="CHEBI:33019"/>
        <dbReference type="ChEBI" id="CHEBI:57427"/>
        <dbReference type="ChEBI" id="CHEBI:78442"/>
        <dbReference type="ChEBI" id="CHEBI:78494"/>
        <dbReference type="ChEBI" id="CHEBI:456215"/>
        <dbReference type="EC" id="6.1.1.4"/>
    </reaction>
</comment>
<comment type="caution">
    <text evidence="11">The sequence shown here is derived from an EMBL/GenBank/DDBJ whole genome shotgun (WGS) entry which is preliminary data.</text>
</comment>
<dbReference type="AlphaFoldDB" id="A0A645DG62"/>
<dbReference type="InterPro" id="IPR013155">
    <property type="entry name" value="M/V/L/I-tRNA-synth_anticd-bd"/>
</dbReference>
<dbReference type="InterPro" id="IPR002302">
    <property type="entry name" value="Leu-tRNA-ligase"/>
</dbReference>
<dbReference type="GO" id="GO:0005829">
    <property type="term" value="C:cytosol"/>
    <property type="evidence" value="ECO:0007669"/>
    <property type="project" value="TreeGrafter"/>
</dbReference>
<evidence type="ECO:0000256" key="9">
    <source>
        <dbReference type="ARBA" id="ARBA00047469"/>
    </source>
</evidence>
<keyword evidence="3" id="KW-0963">Cytoplasm</keyword>
<dbReference type="GO" id="GO:0004823">
    <property type="term" value="F:leucine-tRNA ligase activity"/>
    <property type="evidence" value="ECO:0007669"/>
    <property type="project" value="UniProtKB-EC"/>
</dbReference>
<dbReference type="Gene3D" id="1.10.730.10">
    <property type="entry name" value="Isoleucyl-tRNA Synthetase, Domain 1"/>
    <property type="match status" value="1"/>
</dbReference>
<evidence type="ECO:0000256" key="5">
    <source>
        <dbReference type="ARBA" id="ARBA00022741"/>
    </source>
</evidence>
<dbReference type="GO" id="GO:0006429">
    <property type="term" value="P:leucyl-tRNA aminoacylation"/>
    <property type="evidence" value="ECO:0007669"/>
    <property type="project" value="InterPro"/>
</dbReference>
<reference evidence="11" key="1">
    <citation type="submission" date="2019-08" db="EMBL/GenBank/DDBJ databases">
        <authorList>
            <person name="Kucharzyk K."/>
            <person name="Murdoch R.W."/>
            <person name="Higgins S."/>
            <person name="Loffler F."/>
        </authorList>
    </citation>
    <scope>NUCLEOTIDE SEQUENCE</scope>
</reference>
<name>A0A645DG62_9ZZZZ</name>
<comment type="similarity">
    <text evidence="1">Belongs to the class-I aminoacyl-tRNA synthetase family.</text>
</comment>
<evidence type="ECO:0000256" key="7">
    <source>
        <dbReference type="ARBA" id="ARBA00022917"/>
    </source>
</evidence>
<keyword evidence="6" id="KW-0067">ATP-binding</keyword>
<feature type="domain" description="Methionyl/Valyl/Leucyl/Isoleucyl-tRNA synthetase anticodon-binding" evidence="10">
    <location>
        <begin position="60"/>
        <end position="176"/>
    </location>
</feature>
<evidence type="ECO:0000256" key="2">
    <source>
        <dbReference type="ARBA" id="ARBA00013164"/>
    </source>
</evidence>
<dbReference type="FunFam" id="1.10.730.10:FF:000002">
    <property type="entry name" value="Leucine--tRNA ligase"/>
    <property type="match status" value="1"/>
</dbReference>
<evidence type="ECO:0000256" key="3">
    <source>
        <dbReference type="ARBA" id="ARBA00022490"/>
    </source>
</evidence>
<keyword evidence="4 11" id="KW-0436">Ligase</keyword>
<sequence length="213" mass="24058">MFGFGYTDGGAWSDDGLRAIARFVDRIERTVENSIAETSNAKNNKTTIDAQEKELNYWRHFAIKGVTEDAEKLQFNTAIARLMELTNALSKYLNEENKNSNFLKEVLVDYIKLLAPFAPHFSEEQWEALKMNFSVFNEQWPVFNPSALIKDEVEIAIQVNGKIKAKIDVSTSLDEEGIKAASLENEIIKTSLEGKTVRKVIVIKGRLVNIVAN</sequence>
<dbReference type="FunFam" id="3.10.20.590:FF:000001">
    <property type="entry name" value="Leucine--tRNA ligase"/>
    <property type="match status" value="1"/>
</dbReference>
<evidence type="ECO:0000256" key="1">
    <source>
        <dbReference type="ARBA" id="ARBA00005594"/>
    </source>
</evidence>
<evidence type="ECO:0000256" key="6">
    <source>
        <dbReference type="ARBA" id="ARBA00022840"/>
    </source>
</evidence>